<dbReference type="KEGG" id="tig:THII_3796"/>
<dbReference type="STRING" id="40754.THII_3796"/>
<dbReference type="EMBL" id="AP014633">
    <property type="protein sequence ID" value="BAP58093.1"/>
    <property type="molecule type" value="Genomic_DNA"/>
</dbReference>
<dbReference type="NCBIfam" id="TIGR03184">
    <property type="entry name" value="DNA_S_dndE"/>
    <property type="match status" value="1"/>
</dbReference>
<dbReference type="InterPro" id="IPR038472">
    <property type="entry name" value="DndE_sf"/>
</dbReference>
<proteinExistence type="predicted"/>
<dbReference type="Proteomes" id="UP000031623">
    <property type="component" value="Chromosome"/>
</dbReference>
<evidence type="ECO:0000313" key="2">
    <source>
        <dbReference type="Proteomes" id="UP000031623"/>
    </source>
</evidence>
<dbReference type="OrthoDB" id="512647at2"/>
<organism evidence="1 2">
    <name type="scientific">Thioploca ingrica</name>
    <dbReference type="NCBI Taxonomy" id="40754"/>
    <lineage>
        <taxon>Bacteria</taxon>
        <taxon>Pseudomonadati</taxon>
        <taxon>Pseudomonadota</taxon>
        <taxon>Gammaproteobacteria</taxon>
        <taxon>Thiotrichales</taxon>
        <taxon>Thiotrichaceae</taxon>
        <taxon>Thioploca</taxon>
    </lineage>
</organism>
<dbReference type="HOGENOM" id="CLU_162722_0_0_6"/>
<name>A0A090AI78_9GAMM</name>
<sequence length="126" mass="14538">MTIETVRLSEKAKTQLILLKRKTGIQNWNVLCRWGFCFSLRQPSIPPLEKILTDSSIEMTWKVFAGAHPELYFALLVQRCHQDGLELSDKILTEQFKLHLHRGIAYLATHSKLTSIATLLHLIIDR</sequence>
<evidence type="ECO:0000313" key="1">
    <source>
        <dbReference type="EMBL" id="BAP58093.1"/>
    </source>
</evidence>
<accession>A0A090AI78</accession>
<dbReference type="AlphaFoldDB" id="A0A090AI78"/>
<keyword evidence="2" id="KW-1185">Reference proteome</keyword>
<evidence type="ECO:0008006" key="3">
    <source>
        <dbReference type="Google" id="ProtNLM"/>
    </source>
</evidence>
<dbReference type="InterPro" id="IPR014969">
    <property type="entry name" value="DNA_S_DndE"/>
</dbReference>
<dbReference type="Pfam" id="PF08870">
    <property type="entry name" value="DndE"/>
    <property type="match status" value="1"/>
</dbReference>
<dbReference type="Gene3D" id="1.10.1220.160">
    <property type="entry name" value="DNA sulphur modification protein DndE"/>
    <property type="match status" value="1"/>
</dbReference>
<protein>
    <recommendedName>
        <fullName evidence="3">DNA sulfur modification protein DndE</fullName>
    </recommendedName>
</protein>
<reference evidence="1 2" key="1">
    <citation type="journal article" date="2014" name="ISME J.">
        <title>Ecophysiology of Thioploca ingrica as revealed by the complete genome sequence supplemented with proteomic evidence.</title>
        <authorList>
            <person name="Kojima H."/>
            <person name="Ogura Y."/>
            <person name="Yamamoto N."/>
            <person name="Togashi T."/>
            <person name="Mori H."/>
            <person name="Watanabe T."/>
            <person name="Nemoto F."/>
            <person name="Kurokawa K."/>
            <person name="Hayashi T."/>
            <person name="Fukui M."/>
        </authorList>
    </citation>
    <scope>NUCLEOTIDE SEQUENCE [LARGE SCALE GENOMIC DNA]</scope>
</reference>
<gene>
    <name evidence="1" type="ORF">THII_3796</name>
</gene>